<gene>
    <name evidence="3" type="ORF">C6571_09440</name>
</gene>
<dbReference type="InterPro" id="IPR034242">
    <property type="entry name" value="MauL"/>
</dbReference>
<dbReference type="AlphaFoldDB" id="A0A2S0N030"/>
<sequence length="213" mass="22572">MTTAKPLALLRSVWVLAVAPLSLAAWSATVQVDVRDGAGQPISGAVVFLESAQAQRVVRPLQGVEMAQEKKQFVPAVLAVTTGTEVHFPNHDAVRHHVYSFSAAKKFEIKLYKGTPSNPVLFDQPGVVLLGCNIHDQMVGWILVLDTPYFASSSAGGQQPGRAALVQIPAGSYQLRTWHPGLAVGAPPLTQPLIVDAGAGEVRASVRLTGLTP</sequence>
<dbReference type="EMBL" id="CP027669">
    <property type="protein sequence ID" value="AVO41486.1"/>
    <property type="molecule type" value="Genomic_DNA"/>
</dbReference>
<dbReference type="SUPFAM" id="SSF49503">
    <property type="entry name" value="Cupredoxins"/>
    <property type="match status" value="1"/>
</dbReference>
<proteinExistence type="predicted"/>
<feature type="chain" id="PRO_5015763703" evidence="2">
    <location>
        <begin position="25"/>
        <end position="213"/>
    </location>
</feature>
<protein>
    <submittedName>
        <fullName evidence="3">Methylamine utilization protein</fullName>
    </submittedName>
</protein>
<keyword evidence="2" id="KW-0732">Signal</keyword>
<feature type="signal peptide" evidence="2">
    <location>
        <begin position="1"/>
        <end position="24"/>
    </location>
</feature>
<dbReference type="OrthoDB" id="9772097at2"/>
<dbReference type="RefSeq" id="WP_106446463.1">
    <property type="nucleotide sequence ID" value="NZ_CP027669.1"/>
</dbReference>
<dbReference type="CDD" id="cd04221">
    <property type="entry name" value="MauL"/>
    <property type="match status" value="1"/>
</dbReference>
<dbReference type="KEGG" id="simp:C6571_09440"/>
<dbReference type="Gene3D" id="2.60.40.420">
    <property type="entry name" value="Cupredoxins - blue copper proteins"/>
    <property type="match status" value="1"/>
</dbReference>
<evidence type="ECO:0000256" key="1">
    <source>
        <dbReference type="ARBA" id="ARBA00004418"/>
    </source>
</evidence>
<dbReference type="InterPro" id="IPR008972">
    <property type="entry name" value="Cupredoxin"/>
</dbReference>
<evidence type="ECO:0000313" key="3">
    <source>
        <dbReference type="EMBL" id="AVO41486.1"/>
    </source>
</evidence>
<reference evidence="3 4" key="1">
    <citation type="submission" date="2018-03" db="EMBL/GenBank/DDBJ databases">
        <title>Genome sequencing of Simplicispira sp.</title>
        <authorList>
            <person name="Kim S.-J."/>
            <person name="Heo J."/>
            <person name="Kwon S.-W."/>
        </authorList>
    </citation>
    <scope>NUCLEOTIDE SEQUENCE [LARGE SCALE GENOMIC DNA]</scope>
    <source>
        <strain evidence="3 4">SC1-8</strain>
    </source>
</reference>
<comment type="subcellular location">
    <subcellularLocation>
        <location evidence="1">Periplasm</location>
    </subcellularLocation>
</comment>
<evidence type="ECO:0000256" key="2">
    <source>
        <dbReference type="SAM" id="SignalP"/>
    </source>
</evidence>
<accession>A0A2S0N030</accession>
<dbReference type="Proteomes" id="UP000239326">
    <property type="component" value="Chromosome"/>
</dbReference>
<dbReference type="GO" id="GO:0042597">
    <property type="term" value="C:periplasmic space"/>
    <property type="evidence" value="ECO:0007669"/>
    <property type="project" value="UniProtKB-SubCell"/>
</dbReference>
<evidence type="ECO:0000313" key="4">
    <source>
        <dbReference type="Proteomes" id="UP000239326"/>
    </source>
</evidence>
<organism evidence="3 4">
    <name type="scientific">Simplicispira suum</name>
    <dbReference type="NCBI Taxonomy" id="2109915"/>
    <lineage>
        <taxon>Bacteria</taxon>
        <taxon>Pseudomonadati</taxon>
        <taxon>Pseudomonadota</taxon>
        <taxon>Betaproteobacteria</taxon>
        <taxon>Burkholderiales</taxon>
        <taxon>Comamonadaceae</taxon>
        <taxon>Simplicispira</taxon>
    </lineage>
</organism>
<name>A0A2S0N030_9BURK</name>
<keyword evidence="4" id="KW-1185">Reference proteome</keyword>